<reference evidence="1" key="1">
    <citation type="submission" date="2018-05" db="EMBL/GenBank/DDBJ databases">
        <authorList>
            <person name="Lanie J.A."/>
            <person name="Ng W.-L."/>
            <person name="Kazmierczak K.M."/>
            <person name="Andrzejewski T.M."/>
            <person name="Davidsen T.M."/>
            <person name="Wayne K.J."/>
            <person name="Tettelin H."/>
            <person name="Glass J.I."/>
            <person name="Rusch D."/>
            <person name="Podicherti R."/>
            <person name="Tsui H.-C.T."/>
            <person name="Winkler M.E."/>
        </authorList>
    </citation>
    <scope>NUCLEOTIDE SEQUENCE [LARGE SCALE GENOMIC DNA]</scope>
    <source>
        <strain evidence="1">Trichococcus ART11</strain>
    </source>
</reference>
<accession>A0A383TFI1</accession>
<dbReference type="RefSeq" id="WP_200831721.1">
    <property type="nucleotide sequence ID" value="NZ_UNRR01000014.1"/>
</dbReference>
<gene>
    <name evidence="1" type="ORF">TART1_0982</name>
</gene>
<dbReference type="EMBL" id="UNRR01000014">
    <property type="protein sequence ID" value="SYZ78201.1"/>
    <property type="molecule type" value="Genomic_DNA"/>
</dbReference>
<evidence type="ECO:0000313" key="1">
    <source>
        <dbReference type="EMBL" id="SYZ78201.1"/>
    </source>
</evidence>
<protein>
    <submittedName>
        <fullName evidence="1">Uncharacterized protein</fullName>
    </submittedName>
</protein>
<sequence>MAPGPPTLMATATPTMLPVPIVPASAVQTAWKVVIVPTSISFGFRNTVFSVLAITVPKRVKMTALVLKVRYSPVPSIRTSIGIPQMIVSLSHFTISILIASFVGVPAGTISASAEG</sequence>
<organism evidence="1">
    <name type="scientific">Trichococcus shcherbakoviae</name>
    <dbReference type="NCBI Taxonomy" id="2094020"/>
    <lineage>
        <taxon>Bacteria</taxon>
        <taxon>Bacillati</taxon>
        <taxon>Bacillota</taxon>
        <taxon>Bacilli</taxon>
        <taxon>Lactobacillales</taxon>
        <taxon>Carnobacteriaceae</taxon>
        <taxon>Trichococcus</taxon>
    </lineage>
</organism>
<dbReference type="AlphaFoldDB" id="A0A383TFI1"/>
<dbReference type="Proteomes" id="UP000262072">
    <property type="component" value="Unassembled WGS sequence"/>
</dbReference>
<name>A0A383TFI1_9LACT</name>
<proteinExistence type="predicted"/>